<evidence type="ECO:0000256" key="6">
    <source>
        <dbReference type="ARBA" id="ARBA00023054"/>
    </source>
</evidence>
<evidence type="ECO:0000256" key="3">
    <source>
        <dbReference type="ARBA" id="ARBA00020733"/>
    </source>
</evidence>
<accession>A0AAD5USB3</accession>
<protein>
    <recommendedName>
        <fullName evidence="3 7">Stress response protein NST1</fullName>
    </recommendedName>
</protein>
<feature type="region of interest" description="Disordered" evidence="8">
    <location>
        <begin position="1"/>
        <end position="67"/>
    </location>
</feature>
<evidence type="ECO:0000313" key="10">
    <source>
        <dbReference type="Proteomes" id="UP001212997"/>
    </source>
</evidence>
<reference evidence="9" key="1">
    <citation type="submission" date="2022-07" db="EMBL/GenBank/DDBJ databases">
        <title>Genome Sequence of Physisporinus lineatus.</title>
        <authorList>
            <person name="Buettner E."/>
        </authorList>
    </citation>
    <scope>NUCLEOTIDE SEQUENCE</scope>
    <source>
        <strain evidence="9">VT162</strain>
    </source>
</reference>
<comment type="function">
    <text evidence="7">May act as a negative regulator of salt tolerance.</text>
</comment>
<dbReference type="Pfam" id="PF13945">
    <property type="entry name" value="NST1"/>
    <property type="match status" value="1"/>
</dbReference>
<keyword evidence="4 7" id="KW-0963">Cytoplasm</keyword>
<feature type="region of interest" description="Disordered" evidence="8">
    <location>
        <begin position="555"/>
        <end position="706"/>
    </location>
</feature>
<dbReference type="AlphaFoldDB" id="A0AAD5USB3"/>
<dbReference type="InterPro" id="IPR025279">
    <property type="entry name" value="NST1"/>
</dbReference>
<dbReference type="PANTHER" id="PTHR36812">
    <property type="entry name" value="NEUROFILAMENT TRIPLET M PROTEIN-LIKE PROTEIN"/>
    <property type="match status" value="1"/>
</dbReference>
<evidence type="ECO:0000256" key="2">
    <source>
        <dbReference type="ARBA" id="ARBA00007112"/>
    </source>
</evidence>
<feature type="compositionally biased region" description="Gly residues" evidence="8">
    <location>
        <begin position="338"/>
        <end position="348"/>
    </location>
</feature>
<evidence type="ECO:0000256" key="1">
    <source>
        <dbReference type="ARBA" id="ARBA00004496"/>
    </source>
</evidence>
<sequence>MTAKGKRAAAKPPVTRATSTPYVAPAPAPVTPLTPTSGEVVDGKKKKKKKGKGKDVAGLEFYEDEEDDEELLPPLEPMNGSLLHHHLHGQTRNATRTGLSPELESVHLSTTASLSAATRHLDSGPYGNLDFLASADQILARRMENDPDGGLSEEYWAGLPDQLRTFVRNTYSQLSSPGNEEEKTQAMYAFAQQIHQGVGFNLNAAATATTNAKGTTTTRYSSTTTTTTTTFPSLPFDSSFLSDPAFTIAVEKAANSLHPGMDPRNLSPTNVMLLNDYGSEDHDYGDYSEDEGDDVPVHGRTGAYGNYKETIETIVYDDVGLDSPSKGKKNKKKKRRAGGGVVGGGGGTPQSVPDSPAVPGVTGKAKGVSRGVPVSTGAVPPGAPTSVSAPNLTGGVPPGSGRMPQQRQTPTPNPLPIAAASKAPITSHAYSHNHAHHHPSPPSSNASVPHKPRPPANGTPQNAPTKNSKIWSTSSTEERERIKEFWLGLSEEDRRSLVKIEKEAVLKKMKEQQKHSCTCAVCGRKRNAIEEELEVLYDAYYEELEQYANHQQRYISSGGAIPPPQGPGPFPGSVELDKNGAVISPHTTTTTNANTHPRTKGAVNGRKAVKHHHQETQQQQLQQQLQQQQTQQHLQGESEFDEDDGDDDEYEEEEEEYEDEEEEEEEEEEDDGEPEDEDDMKAPPDARGPRRRNAGTNGKGVNRGDGLVNFGNLTVTGKHIFVFSTVLTRAGNILTVADDLLKNDGQKFLEMMEQLAERRLIREEEAAASVEEDSEEENEEEVEEEEEDEGDDDDDDDDDDDEDVMTEEQKMEEGKRMFSIFAARMFEQRVLQAYREKVAQERQLQLLRELEDEDKLSKEKEAKKQNANQKKKDKKR</sequence>
<dbReference type="EMBL" id="JANAWD010001052">
    <property type="protein sequence ID" value="KAJ3474481.1"/>
    <property type="molecule type" value="Genomic_DNA"/>
</dbReference>
<evidence type="ECO:0000256" key="4">
    <source>
        <dbReference type="ARBA" id="ARBA00022490"/>
    </source>
</evidence>
<dbReference type="PANTHER" id="PTHR36812:SF9">
    <property type="entry name" value="MYB-LIKE PROTEIN X ISOFORM X1"/>
    <property type="match status" value="1"/>
</dbReference>
<name>A0AAD5USB3_9APHY</name>
<feature type="region of interest" description="Disordered" evidence="8">
    <location>
        <begin position="765"/>
        <end position="814"/>
    </location>
</feature>
<evidence type="ECO:0000313" key="9">
    <source>
        <dbReference type="EMBL" id="KAJ3474481.1"/>
    </source>
</evidence>
<feature type="compositionally biased region" description="Low complexity" evidence="8">
    <location>
        <begin position="616"/>
        <end position="635"/>
    </location>
</feature>
<comment type="subcellular location">
    <subcellularLocation>
        <location evidence="1 7">Cytoplasm</location>
    </subcellularLocation>
</comment>
<feature type="compositionally biased region" description="Acidic residues" evidence="8">
    <location>
        <begin position="770"/>
        <end position="806"/>
    </location>
</feature>
<feature type="region of interest" description="Disordered" evidence="8">
    <location>
        <begin position="849"/>
        <end position="876"/>
    </location>
</feature>
<feature type="region of interest" description="Disordered" evidence="8">
    <location>
        <begin position="319"/>
        <end position="477"/>
    </location>
</feature>
<proteinExistence type="inferred from homology"/>
<dbReference type="GO" id="GO:0005737">
    <property type="term" value="C:cytoplasm"/>
    <property type="evidence" value="ECO:0007669"/>
    <property type="project" value="UniProtKB-SubCell"/>
</dbReference>
<evidence type="ECO:0000256" key="5">
    <source>
        <dbReference type="ARBA" id="ARBA00023016"/>
    </source>
</evidence>
<organism evidence="9 10">
    <name type="scientific">Meripilus lineatus</name>
    <dbReference type="NCBI Taxonomy" id="2056292"/>
    <lineage>
        <taxon>Eukaryota</taxon>
        <taxon>Fungi</taxon>
        <taxon>Dikarya</taxon>
        <taxon>Basidiomycota</taxon>
        <taxon>Agaricomycotina</taxon>
        <taxon>Agaricomycetes</taxon>
        <taxon>Polyporales</taxon>
        <taxon>Meripilaceae</taxon>
        <taxon>Meripilus</taxon>
    </lineage>
</organism>
<dbReference type="Proteomes" id="UP001212997">
    <property type="component" value="Unassembled WGS sequence"/>
</dbReference>
<feature type="compositionally biased region" description="Basic residues" evidence="8">
    <location>
        <begin position="326"/>
        <end position="337"/>
    </location>
</feature>
<comment type="similarity">
    <text evidence="2 7">Belongs to the NST1 family.</text>
</comment>
<feature type="compositionally biased region" description="Basic and acidic residues" evidence="8">
    <location>
        <begin position="855"/>
        <end position="864"/>
    </location>
</feature>
<feature type="compositionally biased region" description="Pro residues" evidence="8">
    <location>
        <begin position="561"/>
        <end position="570"/>
    </location>
</feature>
<feature type="compositionally biased region" description="Acidic residues" evidence="8">
    <location>
        <begin position="638"/>
        <end position="679"/>
    </location>
</feature>
<comment type="caution">
    <text evidence="9">The sequence shown here is derived from an EMBL/GenBank/DDBJ whole genome shotgun (WGS) entry which is preliminary data.</text>
</comment>
<keyword evidence="5 7" id="KW-0346">Stress response</keyword>
<keyword evidence="6 7" id="KW-0175">Coiled coil</keyword>
<gene>
    <name evidence="9" type="ORF">NLI96_g12436</name>
</gene>
<evidence type="ECO:0000256" key="7">
    <source>
        <dbReference type="RuleBase" id="RU049441"/>
    </source>
</evidence>
<feature type="compositionally biased region" description="Low complexity" evidence="8">
    <location>
        <begin position="585"/>
        <end position="596"/>
    </location>
</feature>
<evidence type="ECO:0000256" key="8">
    <source>
        <dbReference type="SAM" id="MobiDB-lite"/>
    </source>
</evidence>
<feature type="compositionally biased region" description="Polar residues" evidence="8">
    <location>
        <begin position="458"/>
        <end position="475"/>
    </location>
</feature>
<keyword evidence="10" id="KW-1185">Reference proteome</keyword>